<feature type="compositionally biased region" description="Basic and acidic residues" evidence="8">
    <location>
        <begin position="264"/>
        <end position="282"/>
    </location>
</feature>
<comment type="function">
    <text evidence="7">Functions as a component of the nuclear pore complex (NPC).</text>
</comment>
<evidence type="ECO:0000256" key="6">
    <source>
        <dbReference type="ARBA" id="ARBA00023242"/>
    </source>
</evidence>
<comment type="caution">
    <text evidence="9">The sequence shown here is derived from an EMBL/GenBank/DDBJ whole genome shotgun (WGS) entry which is preliminary data.</text>
</comment>
<protein>
    <recommendedName>
        <fullName evidence="7">Nuclear pore complex protein</fullName>
    </recommendedName>
</protein>
<accession>A0ABR1YPS9</accession>
<dbReference type="PANTHER" id="PTHR13003:SF2">
    <property type="entry name" value="NUCLEAR PORE COMPLEX PROTEIN NUP107"/>
    <property type="match status" value="1"/>
</dbReference>
<dbReference type="InterPro" id="IPR007252">
    <property type="entry name" value="Nup84/Nup107"/>
</dbReference>
<keyword evidence="4 7" id="KW-0811">Translocation</keyword>
<evidence type="ECO:0000256" key="7">
    <source>
        <dbReference type="RuleBase" id="RU365072"/>
    </source>
</evidence>
<keyword evidence="3" id="KW-0653">Protein transport</keyword>
<evidence type="ECO:0000256" key="2">
    <source>
        <dbReference type="ARBA" id="ARBA00022816"/>
    </source>
</evidence>
<sequence length="969" mass="111275">MAPVSRRSREPQQPRRRLRPDLDQSIAPETDTMNTLRLQYRPRDEDLHPLQAMADRVGKEVERFAEKVDTWLRDISDDNTNQLSAYNNNVDLILGLQAEAEANVRVLAKRLAQESRGAPNKHLERVRGGEILQSAEEDIITASGDTRELLKQYKSEVAIWKLFHTMIEHESAPNGTEAYRVKFELLNRNEGRIEKYADPGQMWDCFLLEDHAARENDLILRWLEETANEANEDVSVIVDERLGRGAGSWSKGWYDTKSKLKQEKRMHPMDRDGVSRLKRNDTGEPLVSQLDPDAPSRQIRALERADEEYEKAMWMSLWEMVRRGASWQTIFEWCSERNEQWRAVALGKSFPNESYDHHDRRNSVRGRNCGDMWRRTCYAAALGSQNEYEAAVYGLLAGDIASVDPVCKNFDDYLYARLNNSLITSFRRWQQENFPSTSAPQTTRLRAPPSMSFPQDTASDEKDFIVESLYVHEALQVEANEPMKIIQAALVSKAFPRIAVKLGGALCRIANENGASFLLPPYDGLVEDPYVVFARDYNALRVATHVLIIHRGMGLPWHSSKSLYLYESVIVGYIEFLRMAGKIDLVPLYASLLRPKVAIKTLASAATDIRNYQEQKIQVKLLESYGMIPLFVLDAQFEYTYHSAEKGSSNIEKYTFLETVKHNQWPGYRISLAFLPEQVSLEDEQLIRACEWYMHLDEHWEQTFDALTLAAKLFLSKGRLASAVRLIDRLNYSQVSKLKTRDMENIKRAIDIMDDDDDAFITVHMPGPGRSISPEDHQQTMRMYRETLKLDSKVYYQLQQLIHAIRMLDEWRIEEEELIKLKSSGAPMPPKNKIRELLERVVEAVQPLLDDFLTCGRSDEEELELVRISRAYLPEVILAYNSVLHSAAHMVGRDNITRCMDLATAIAAPNNEALANHFVQTGRMRELVEAFAQSSLAMIRLTEQSGKETSKKRSRDGQTMRLWEVNGQS</sequence>
<keyword evidence="7" id="KW-0472">Membrane</keyword>
<comment type="similarity">
    <text evidence="7">Belongs to the nucleoporin Nup84/Nup107 family.</text>
</comment>
<dbReference type="EMBL" id="JBBWRZ010000005">
    <property type="protein sequence ID" value="KAK8235455.1"/>
    <property type="molecule type" value="Genomic_DNA"/>
</dbReference>
<gene>
    <name evidence="9" type="ORF">HDK90DRAFT_510617</name>
</gene>
<dbReference type="Gene3D" id="1.20.190.50">
    <property type="match status" value="1"/>
</dbReference>
<evidence type="ECO:0000313" key="9">
    <source>
        <dbReference type="EMBL" id="KAK8235455.1"/>
    </source>
</evidence>
<proteinExistence type="inferred from homology"/>
<feature type="region of interest" description="Disordered" evidence="8">
    <location>
        <begin position="264"/>
        <end position="295"/>
    </location>
</feature>
<dbReference type="Proteomes" id="UP001492380">
    <property type="component" value="Unassembled WGS sequence"/>
</dbReference>
<evidence type="ECO:0000256" key="1">
    <source>
        <dbReference type="ARBA" id="ARBA00022448"/>
    </source>
</evidence>
<keyword evidence="10" id="KW-1185">Reference proteome</keyword>
<name>A0ABR1YPS9_9PEZI</name>
<evidence type="ECO:0000256" key="4">
    <source>
        <dbReference type="ARBA" id="ARBA00023010"/>
    </source>
</evidence>
<reference evidence="9 10" key="1">
    <citation type="submission" date="2024-04" db="EMBL/GenBank/DDBJ databases">
        <title>Phyllosticta paracitricarpa is synonymous to the EU quarantine fungus P. citricarpa based on phylogenomic analyses.</title>
        <authorList>
            <consortium name="Lawrence Berkeley National Laboratory"/>
            <person name="Van Ingen-Buijs V.A."/>
            <person name="Van Westerhoven A.C."/>
            <person name="Haridas S."/>
            <person name="Skiadas P."/>
            <person name="Martin F."/>
            <person name="Groenewald J.Z."/>
            <person name="Crous P.W."/>
            <person name="Seidl M.F."/>
        </authorList>
    </citation>
    <scope>NUCLEOTIDE SEQUENCE [LARGE SCALE GENOMIC DNA]</scope>
    <source>
        <strain evidence="9 10">CBS 123374</strain>
    </source>
</reference>
<comment type="subcellular location">
    <subcellularLocation>
        <location evidence="7">Nucleus</location>
        <location evidence="7">Nuclear pore complex</location>
    </subcellularLocation>
    <subcellularLocation>
        <location evidence="7">Nucleus membrane</location>
    </subcellularLocation>
</comment>
<evidence type="ECO:0000256" key="8">
    <source>
        <dbReference type="SAM" id="MobiDB-lite"/>
    </source>
</evidence>
<keyword evidence="6 7" id="KW-0539">Nucleus</keyword>
<dbReference type="Gene3D" id="1.10.3450.20">
    <property type="match status" value="1"/>
</dbReference>
<keyword evidence="1 7" id="KW-0813">Transport</keyword>
<comment type="subunit">
    <text evidence="7">Part of the nuclear pore complex (NPC).</text>
</comment>
<organism evidence="9 10">
    <name type="scientific">Phyllosticta capitalensis</name>
    <dbReference type="NCBI Taxonomy" id="121624"/>
    <lineage>
        <taxon>Eukaryota</taxon>
        <taxon>Fungi</taxon>
        <taxon>Dikarya</taxon>
        <taxon>Ascomycota</taxon>
        <taxon>Pezizomycotina</taxon>
        <taxon>Dothideomycetes</taxon>
        <taxon>Dothideomycetes incertae sedis</taxon>
        <taxon>Botryosphaeriales</taxon>
        <taxon>Phyllostictaceae</taxon>
        <taxon>Phyllosticta</taxon>
    </lineage>
</organism>
<dbReference type="PANTHER" id="PTHR13003">
    <property type="entry name" value="NUP107-RELATED"/>
    <property type="match status" value="1"/>
</dbReference>
<keyword evidence="5 7" id="KW-0906">Nuclear pore complex</keyword>
<evidence type="ECO:0000256" key="3">
    <source>
        <dbReference type="ARBA" id="ARBA00022927"/>
    </source>
</evidence>
<keyword evidence="2" id="KW-0509">mRNA transport</keyword>
<dbReference type="Pfam" id="PF04121">
    <property type="entry name" value="Nup84_Nup100"/>
    <property type="match status" value="1"/>
</dbReference>
<evidence type="ECO:0000313" key="10">
    <source>
        <dbReference type="Proteomes" id="UP001492380"/>
    </source>
</evidence>
<evidence type="ECO:0000256" key="5">
    <source>
        <dbReference type="ARBA" id="ARBA00023132"/>
    </source>
</evidence>